<dbReference type="InterPro" id="IPR050565">
    <property type="entry name" value="LYPA1-2/EST-like"/>
</dbReference>
<evidence type="ECO:0000256" key="9">
    <source>
        <dbReference type="ARBA" id="ARBA00047337"/>
    </source>
</evidence>
<dbReference type="SUPFAM" id="SSF53474">
    <property type="entry name" value="alpha/beta-Hydrolases"/>
    <property type="match status" value="1"/>
</dbReference>
<feature type="domain" description="Phospholipase/carboxylesterase/thioesterase" evidence="11">
    <location>
        <begin position="36"/>
        <end position="264"/>
    </location>
</feature>
<comment type="caution">
    <text evidence="12">The sequence shown here is derived from an EMBL/GenBank/DDBJ whole genome shotgun (WGS) entry which is preliminary data.</text>
</comment>
<accession>A0A1Z5T6X4</accession>
<dbReference type="EMBL" id="MUNK01000107">
    <property type="protein sequence ID" value="OTA31779.1"/>
    <property type="molecule type" value="Genomic_DNA"/>
</dbReference>
<dbReference type="PANTHER" id="PTHR10655">
    <property type="entry name" value="LYSOPHOSPHOLIPASE-RELATED"/>
    <property type="match status" value="1"/>
</dbReference>
<comment type="catalytic activity">
    <reaction evidence="9">
        <text>S-hexadecanoyl-L-cysteinyl-[protein] + H2O = L-cysteinyl-[protein] + hexadecanoate + H(+)</text>
        <dbReference type="Rhea" id="RHEA:19233"/>
        <dbReference type="Rhea" id="RHEA-COMP:10131"/>
        <dbReference type="Rhea" id="RHEA-COMP:11032"/>
        <dbReference type="ChEBI" id="CHEBI:7896"/>
        <dbReference type="ChEBI" id="CHEBI:15377"/>
        <dbReference type="ChEBI" id="CHEBI:15378"/>
        <dbReference type="ChEBI" id="CHEBI:29950"/>
        <dbReference type="ChEBI" id="CHEBI:74151"/>
        <dbReference type="EC" id="3.1.2.22"/>
    </reaction>
</comment>
<dbReference type="Gene3D" id="3.40.50.1820">
    <property type="entry name" value="alpha/beta hydrolase"/>
    <property type="match status" value="1"/>
</dbReference>
<keyword evidence="13" id="KW-1185">Reference proteome</keyword>
<name>A0A1Z5T6X4_HORWE</name>
<comment type="function">
    <text evidence="7">Hydrolyzes fatty acids from S-acylated cysteine residues in proteins with a strong preference for palmitoylated G-alpha proteins over other acyl substrates. Mediates the deacylation of G-alpha proteins such as GPA1 in vivo, but has weak or no activity toward palmitoylated Ras proteins. Has weak lysophospholipase activity in vitro; however such activity may not exist in vivo.</text>
</comment>
<dbReference type="GO" id="GO:0052689">
    <property type="term" value="F:carboxylic ester hydrolase activity"/>
    <property type="evidence" value="ECO:0007669"/>
    <property type="project" value="UniProtKB-KW"/>
</dbReference>
<evidence type="ECO:0000256" key="7">
    <source>
        <dbReference type="ARBA" id="ARBA00029392"/>
    </source>
</evidence>
<dbReference type="VEuPathDB" id="FungiDB:BTJ68_07446"/>
<dbReference type="AlphaFoldDB" id="A0A1Z5T6X4"/>
<proteinExistence type="inferred from homology"/>
<organism evidence="12 13">
    <name type="scientific">Hortaea werneckii EXF-2000</name>
    <dbReference type="NCBI Taxonomy" id="1157616"/>
    <lineage>
        <taxon>Eukaryota</taxon>
        <taxon>Fungi</taxon>
        <taxon>Dikarya</taxon>
        <taxon>Ascomycota</taxon>
        <taxon>Pezizomycotina</taxon>
        <taxon>Dothideomycetes</taxon>
        <taxon>Dothideomycetidae</taxon>
        <taxon>Mycosphaerellales</taxon>
        <taxon>Teratosphaeriaceae</taxon>
        <taxon>Hortaea</taxon>
    </lineage>
</organism>
<dbReference type="GO" id="GO:0008474">
    <property type="term" value="F:palmitoyl-(protein) hydrolase activity"/>
    <property type="evidence" value="ECO:0007669"/>
    <property type="project" value="UniProtKB-EC"/>
</dbReference>
<sequence length="272" mass="30089">MGSVGDPTAAVPAGRPRRMTLPKSHGREDPVYKQATVFTETPAHGAAFIFIHGLGDDAKGLEDVADQFQKNNKLPYMNWILPNGIEDKDAMQRAWYRPTQFKPFPADRPELKEEEDEEGMRKTVEYIESLIDACVHKGIPPNRIILGGFSQGAAISLLTDLTSAKYGGKLAGIASLMGYLPLADGYKIQDLRAKCGLPPTQGEVPCFLARGKKDQLIPARIWEGTLNKLEQMGLNRSAMDIHEYDDLGHSISPSVLSDLCKWMQRVVPKLED</sequence>
<evidence type="ECO:0000256" key="10">
    <source>
        <dbReference type="SAM" id="MobiDB-lite"/>
    </source>
</evidence>
<dbReference type="Pfam" id="PF02230">
    <property type="entry name" value="Abhydrolase_2"/>
    <property type="match status" value="1"/>
</dbReference>
<gene>
    <name evidence="12" type="ORF">BTJ68_07446</name>
</gene>
<keyword evidence="6" id="KW-0443">Lipid metabolism</keyword>
<evidence type="ECO:0000259" key="11">
    <source>
        <dbReference type="Pfam" id="PF02230"/>
    </source>
</evidence>
<dbReference type="InterPro" id="IPR003140">
    <property type="entry name" value="PLipase/COase/thioEstase"/>
</dbReference>
<dbReference type="GO" id="GO:0005737">
    <property type="term" value="C:cytoplasm"/>
    <property type="evidence" value="ECO:0007669"/>
    <property type="project" value="TreeGrafter"/>
</dbReference>
<evidence type="ECO:0000256" key="6">
    <source>
        <dbReference type="ARBA" id="ARBA00022832"/>
    </source>
</evidence>
<reference evidence="12 13" key="1">
    <citation type="submission" date="2017-01" db="EMBL/GenBank/DDBJ databases">
        <title>The recent genome duplication of the halophilic yeast Hortaea werneckii: insights from long-read sequencing.</title>
        <authorList>
            <person name="Sinha S."/>
            <person name="Flibotte S."/>
            <person name="Neira M."/>
            <person name="Lenassi M."/>
            <person name="Gostincar C."/>
            <person name="Stajich J.E."/>
            <person name="Nislow C.E."/>
        </authorList>
    </citation>
    <scope>NUCLEOTIDE SEQUENCE [LARGE SCALE GENOMIC DNA]</scope>
    <source>
        <strain evidence="12 13">EXF-2000</strain>
    </source>
</reference>
<evidence type="ECO:0000256" key="5">
    <source>
        <dbReference type="ARBA" id="ARBA00022801"/>
    </source>
</evidence>
<evidence type="ECO:0000313" key="13">
    <source>
        <dbReference type="Proteomes" id="UP000194280"/>
    </source>
</evidence>
<evidence type="ECO:0000256" key="8">
    <source>
        <dbReference type="ARBA" id="ARBA00031195"/>
    </source>
</evidence>
<feature type="region of interest" description="Disordered" evidence="10">
    <location>
        <begin position="1"/>
        <end position="28"/>
    </location>
</feature>
<evidence type="ECO:0000256" key="4">
    <source>
        <dbReference type="ARBA" id="ARBA00022487"/>
    </source>
</evidence>
<dbReference type="PANTHER" id="PTHR10655:SF17">
    <property type="entry name" value="LYSOPHOSPHOLIPASE-LIKE PROTEIN 1"/>
    <property type="match status" value="1"/>
</dbReference>
<evidence type="ECO:0000256" key="1">
    <source>
        <dbReference type="ARBA" id="ARBA00006499"/>
    </source>
</evidence>
<dbReference type="Proteomes" id="UP000194280">
    <property type="component" value="Unassembled WGS sequence"/>
</dbReference>
<protein>
    <recommendedName>
        <fullName evidence="3">Acyl-protein thioesterase 1</fullName>
        <ecNumber evidence="2">3.1.2.22</ecNumber>
    </recommendedName>
    <alternativeName>
        <fullName evidence="8">Palmitoyl-protein hydrolase</fullName>
    </alternativeName>
</protein>
<dbReference type="OrthoDB" id="2418081at2759"/>
<dbReference type="EC" id="3.1.2.22" evidence="2"/>
<evidence type="ECO:0000256" key="3">
    <source>
        <dbReference type="ARBA" id="ARBA00014923"/>
    </source>
</evidence>
<dbReference type="InterPro" id="IPR029058">
    <property type="entry name" value="AB_hydrolase_fold"/>
</dbReference>
<dbReference type="GO" id="GO:0006631">
    <property type="term" value="P:fatty acid metabolic process"/>
    <property type="evidence" value="ECO:0007669"/>
    <property type="project" value="UniProtKB-KW"/>
</dbReference>
<dbReference type="InParanoid" id="A0A1Z5T6X4"/>
<keyword evidence="6" id="KW-0276">Fatty acid metabolism</keyword>
<dbReference type="STRING" id="1157616.A0A1Z5T6X4"/>
<comment type="similarity">
    <text evidence="1">Belongs to the AB hydrolase superfamily. AB hydrolase 2 family.</text>
</comment>
<evidence type="ECO:0000313" key="12">
    <source>
        <dbReference type="EMBL" id="OTA31779.1"/>
    </source>
</evidence>
<keyword evidence="4" id="KW-0719">Serine esterase</keyword>
<evidence type="ECO:0000256" key="2">
    <source>
        <dbReference type="ARBA" id="ARBA00012423"/>
    </source>
</evidence>
<keyword evidence="5" id="KW-0378">Hydrolase</keyword>